<dbReference type="GO" id="GO:0016020">
    <property type="term" value="C:membrane"/>
    <property type="evidence" value="ECO:0007669"/>
    <property type="project" value="UniProtKB-SubCell"/>
</dbReference>
<dbReference type="GO" id="GO:0048039">
    <property type="term" value="F:ubiquinone binding"/>
    <property type="evidence" value="ECO:0007669"/>
    <property type="project" value="TreeGrafter"/>
</dbReference>
<keyword evidence="5 7" id="KW-0472">Membrane</keyword>
<evidence type="ECO:0000256" key="3">
    <source>
        <dbReference type="ARBA" id="ARBA00022692"/>
    </source>
</evidence>
<reference evidence="9" key="1">
    <citation type="journal article" date="2020" name="mSystems">
        <title>Genome- and Community-Level Interaction Insights into Carbon Utilization and Element Cycling Functions of Hydrothermarchaeota in Hydrothermal Sediment.</title>
        <authorList>
            <person name="Zhou Z."/>
            <person name="Liu Y."/>
            <person name="Xu W."/>
            <person name="Pan J."/>
            <person name="Luo Z.H."/>
            <person name="Li M."/>
        </authorList>
    </citation>
    <scope>NUCLEOTIDE SEQUENCE [LARGE SCALE GENOMIC DNA]</scope>
    <source>
        <strain evidence="9">SpSt-132</strain>
    </source>
</reference>
<dbReference type="InterPro" id="IPR003918">
    <property type="entry name" value="NADH_UbQ_OxRdtase"/>
</dbReference>
<feature type="transmembrane region" description="Helical" evidence="7">
    <location>
        <begin position="162"/>
        <end position="186"/>
    </location>
</feature>
<feature type="transmembrane region" description="Helical" evidence="7">
    <location>
        <begin position="302"/>
        <end position="322"/>
    </location>
</feature>
<feature type="transmembrane region" description="Helical" evidence="7">
    <location>
        <begin position="30"/>
        <end position="48"/>
    </location>
</feature>
<feature type="transmembrane region" description="Helical" evidence="7">
    <location>
        <begin position="406"/>
        <end position="426"/>
    </location>
</feature>
<protein>
    <submittedName>
        <fullName evidence="9">NuoM family protein</fullName>
    </submittedName>
</protein>
<feature type="transmembrane region" description="Helical" evidence="7">
    <location>
        <begin position="130"/>
        <end position="150"/>
    </location>
</feature>
<feature type="transmembrane region" description="Helical" evidence="7">
    <location>
        <begin position="328"/>
        <end position="351"/>
    </location>
</feature>
<evidence type="ECO:0000256" key="7">
    <source>
        <dbReference type="SAM" id="Phobius"/>
    </source>
</evidence>
<feature type="transmembrane region" description="Helical" evidence="7">
    <location>
        <begin position="80"/>
        <end position="100"/>
    </location>
</feature>
<keyword evidence="4 7" id="KW-1133">Transmembrane helix</keyword>
<feature type="transmembrane region" description="Helical" evidence="7">
    <location>
        <begin position="107"/>
        <end position="124"/>
    </location>
</feature>
<dbReference type="GO" id="GO:0008137">
    <property type="term" value="F:NADH dehydrogenase (ubiquinone) activity"/>
    <property type="evidence" value="ECO:0007669"/>
    <property type="project" value="InterPro"/>
</dbReference>
<keyword evidence="3 6" id="KW-0812">Transmembrane</keyword>
<evidence type="ECO:0000256" key="4">
    <source>
        <dbReference type="ARBA" id="ARBA00022989"/>
    </source>
</evidence>
<dbReference type="GO" id="GO:0015990">
    <property type="term" value="P:electron transport coupled proton transport"/>
    <property type="evidence" value="ECO:0007669"/>
    <property type="project" value="TreeGrafter"/>
</dbReference>
<feature type="transmembrane region" description="Helical" evidence="7">
    <location>
        <begin position="372"/>
        <end position="400"/>
    </location>
</feature>
<dbReference type="PANTHER" id="PTHR43507">
    <property type="entry name" value="NADH-UBIQUINONE OXIDOREDUCTASE CHAIN 4"/>
    <property type="match status" value="1"/>
</dbReference>
<dbReference type="GO" id="GO:0042773">
    <property type="term" value="P:ATP synthesis coupled electron transport"/>
    <property type="evidence" value="ECO:0007669"/>
    <property type="project" value="InterPro"/>
</dbReference>
<comment type="similarity">
    <text evidence="2">Belongs to the complex I subunit 4 family.</text>
</comment>
<accession>A0A7C2YWY1</accession>
<name>A0A7C2YWY1_9AQUI</name>
<dbReference type="NCBIfam" id="TIGR01972">
    <property type="entry name" value="NDH_I_M"/>
    <property type="match status" value="1"/>
</dbReference>
<dbReference type="Pfam" id="PF00361">
    <property type="entry name" value="Proton_antipo_M"/>
    <property type="match status" value="1"/>
</dbReference>
<feature type="transmembrane region" description="Helical" evidence="7">
    <location>
        <begin position="6"/>
        <end position="23"/>
    </location>
</feature>
<feature type="transmembrane region" description="Helical" evidence="7">
    <location>
        <begin position="274"/>
        <end position="295"/>
    </location>
</feature>
<evidence type="ECO:0000259" key="8">
    <source>
        <dbReference type="Pfam" id="PF00361"/>
    </source>
</evidence>
<feature type="transmembrane region" description="Helical" evidence="7">
    <location>
        <begin position="201"/>
        <end position="221"/>
    </location>
</feature>
<sequence length="491" mass="55258">MENLLSLAIFLPLLGAIAVSLVRKERFSKMLSLGISFVVLLIMLYLFVNFDWSYKGFQYTTKVDWIPSLGISYHVGVDGMAISLLLMTSLVFLVAFLWSWKIEDRPNLYFALFLALETACLGVFSALDLFLFYLFWEGMLIPMYFIIGLWGHDRKVYAANKFFVYTFFGSVFLLLGLASIVVYGYMMTGKISFDYLFHLGFSYPIILQSIVFLLFGIGFAVKIPMWPVHTWLPDAHVEAPTAGSVILAAVLLKMGTFGFVRYSLPLFPEASKQFIPLIFFLSLVAIIYTAMMAIAQTHIKRLIAYSSISHMGVVTLGTFAMDHNALNGAIYMMIAHGLSSAALFMSAGFIYDRIHSYHMDDLGGLARYIPKLAVFFMIAGLAGIGFPGLAGFVAEFLVFLGTYKSFPVWAFIAGSGVVLSAAYFLYMYKRVMFEEETLSEYRLEKWKHLKDLEAHHTLSFALIIALALLMGIYPYPFVKIIEQTTKYVLGG</sequence>
<feature type="transmembrane region" description="Helical" evidence="7">
    <location>
        <begin position="457"/>
        <end position="475"/>
    </location>
</feature>
<dbReference type="EMBL" id="DSFP01000068">
    <property type="protein sequence ID" value="HEW46651.1"/>
    <property type="molecule type" value="Genomic_DNA"/>
</dbReference>
<proteinExistence type="inferred from homology"/>
<dbReference type="AlphaFoldDB" id="A0A7C2YWY1"/>
<evidence type="ECO:0000256" key="1">
    <source>
        <dbReference type="ARBA" id="ARBA00004127"/>
    </source>
</evidence>
<dbReference type="PRINTS" id="PR01437">
    <property type="entry name" value="NUOXDRDTASE4"/>
</dbReference>
<dbReference type="InterPro" id="IPR010227">
    <property type="entry name" value="NADH_Q_OxRdtase_chainM/4"/>
</dbReference>
<organism evidence="9">
    <name type="scientific">Hydrogenobacter sp</name>
    <dbReference type="NCBI Taxonomy" id="2152829"/>
    <lineage>
        <taxon>Bacteria</taxon>
        <taxon>Pseudomonadati</taxon>
        <taxon>Aquificota</taxon>
        <taxon>Aquificia</taxon>
        <taxon>Aquificales</taxon>
        <taxon>Aquificaceae</taxon>
        <taxon>Hydrogenobacter</taxon>
    </lineage>
</organism>
<evidence type="ECO:0000256" key="6">
    <source>
        <dbReference type="RuleBase" id="RU000320"/>
    </source>
</evidence>
<comment type="subcellular location">
    <subcellularLocation>
        <location evidence="1">Endomembrane system</location>
        <topology evidence="1">Multi-pass membrane protein</topology>
    </subcellularLocation>
    <subcellularLocation>
        <location evidence="6">Membrane</location>
        <topology evidence="6">Multi-pass membrane protein</topology>
    </subcellularLocation>
</comment>
<feature type="transmembrane region" description="Helical" evidence="7">
    <location>
        <begin position="242"/>
        <end position="262"/>
    </location>
</feature>
<gene>
    <name evidence="9" type="ORF">ENO47_08335</name>
</gene>
<dbReference type="GO" id="GO:0003954">
    <property type="term" value="F:NADH dehydrogenase activity"/>
    <property type="evidence" value="ECO:0007669"/>
    <property type="project" value="TreeGrafter"/>
</dbReference>
<comment type="caution">
    <text evidence="9">The sequence shown here is derived from an EMBL/GenBank/DDBJ whole genome shotgun (WGS) entry which is preliminary data.</text>
</comment>
<evidence type="ECO:0000256" key="5">
    <source>
        <dbReference type="ARBA" id="ARBA00023136"/>
    </source>
</evidence>
<evidence type="ECO:0000256" key="2">
    <source>
        <dbReference type="ARBA" id="ARBA00009025"/>
    </source>
</evidence>
<dbReference type="PANTHER" id="PTHR43507:SF1">
    <property type="entry name" value="NADH-UBIQUINONE OXIDOREDUCTASE CHAIN 4"/>
    <property type="match status" value="1"/>
</dbReference>
<dbReference type="InterPro" id="IPR001750">
    <property type="entry name" value="ND/Mrp_TM"/>
</dbReference>
<dbReference type="GO" id="GO:0012505">
    <property type="term" value="C:endomembrane system"/>
    <property type="evidence" value="ECO:0007669"/>
    <property type="project" value="UniProtKB-SubCell"/>
</dbReference>
<feature type="domain" description="NADH:quinone oxidoreductase/Mrp antiporter transmembrane" evidence="8">
    <location>
        <begin position="126"/>
        <end position="415"/>
    </location>
</feature>
<evidence type="ECO:0000313" key="9">
    <source>
        <dbReference type="EMBL" id="HEW46651.1"/>
    </source>
</evidence>